<name>A0AC61L2R4_9EURY</name>
<evidence type="ECO:0000313" key="1">
    <source>
        <dbReference type="EMBL" id="PXF60654.1"/>
    </source>
</evidence>
<evidence type="ECO:0000313" key="2">
    <source>
        <dbReference type="Proteomes" id="UP000248329"/>
    </source>
</evidence>
<dbReference type="EMBL" id="PQXF01000013">
    <property type="protein sequence ID" value="PXF60654.1"/>
    <property type="molecule type" value="Genomic_DNA"/>
</dbReference>
<organism evidence="1 2">
    <name type="scientific">Candidatus Methanogaster sp</name>
    <dbReference type="NCBI Taxonomy" id="3386292"/>
    <lineage>
        <taxon>Archaea</taxon>
        <taxon>Methanobacteriati</taxon>
        <taxon>Methanobacteriota</taxon>
        <taxon>Stenosarchaea group</taxon>
        <taxon>Methanomicrobia</taxon>
        <taxon>Methanosarcinales</taxon>
        <taxon>ANME-2 cluster</taxon>
        <taxon>Candidatus Methanogasteraceae</taxon>
        <taxon>Candidatus Methanogaster</taxon>
    </lineage>
</organism>
<dbReference type="Proteomes" id="UP000248329">
    <property type="component" value="Unassembled WGS sequence"/>
</dbReference>
<sequence>MPFGTFPDVCVAWKEETGEDFSEVAPLKCPVHQYAMQKGRCLDVIGHTESCPVCGKPMCSTCGSHCVNQISRMIS</sequence>
<accession>A0AC61L2R4</accession>
<reference evidence="1" key="1">
    <citation type="submission" date="2018-01" db="EMBL/GenBank/DDBJ databases">
        <authorList>
            <person name="Krukenberg V."/>
        </authorList>
    </citation>
    <scope>NUCLEOTIDE SEQUENCE</scope>
    <source>
        <strain evidence="1">E20ANME2</strain>
    </source>
</reference>
<protein>
    <submittedName>
        <fullName evidence="1">Uncharacterized protein</fullName>
    </submittedName>
</protein>
<gene>
    <name evidence="1" type="ORF">C4B59_08265</name>
</gene>
<proteinExistence type="predicted"/>
<comment type="caution">
    <text evidence="1">The sequence shown here is derived from an EMBL/GenBank/DDBJ whole genome shotgun (WGS) entry which is preliminary data.</text>
</comment>